<proteinExistence type="predicted"/>
<dbReference type="PROSITE" id="PS51257">
    <property type="entry name" value="PROKAR_LIPOPROTEIN"/>
    <property type="match status" value="1"/>
</dbReference>
<dbReference type="AlphaFoldDB" id="A0A844XIK0"/>
<accession>A0A844XIK0</accession>
<reference evidence="2 3" key="1">
    <citation type="submission" date="2019-12" db="EMBL/GenBank/DDBJ databases">
        <authorList>
            <person name="Lee S.D."/>
        </authorList>
    </citation>
    <scope>NUCLEOTIDE SEQUENCE [LARGE SCALE GENOMIC DNA]</scope>
    <source>
        <strain evidence="2 3">GH3-10</strain>
    </source>
</reference>
<name>A0A844XIK0_9SPHN</name>
<dbReference type="Proteomes" id="UP000461409">
    <property type="component" value="Unassembled WGS sequence"/>
</dbReference>
<keyword evidence="1" id="KW-0732">Signal</keyword>
<feature type="signal peptide" evidence="1">
    <location>
        <begin position="1"/>
        <end position="19"/>
    </location>
</feature>
<reference evidence="2 3" key="2">
    <citation type="submission" date="2020-02" db="EMBL/GenBank/DDBJ databases">
        <title>Erythrobacter dongmakensis sp. nov., isolated from a tidal mudflat.</title>
        <authorList>
            <person name="Kim I.S."/>
        </authorList>
    </citation>
    <scope>NUCLEOTIDE SEQUENCE [LARGE SCALE GENOMIC DNA]</scope>
    <source>
        <strain evidence="2 3">GH3-10</strain>
    </source>
</reference>
<dbReference type="EMBL" id="WUBR01000004">
    <property type="protein sequence ID" value="MWV29374.1"/>
    <property type="molecule type" value="Genomic_DNA"/>
</dbReference>
<evidence type="ECO:0000256" key="1">
    <source>
        <dbReference type="SAM" id="SignalP"/>
    </source>
</evidence>
<organism evidence="2 3">
    <name type="scientific">Aurantiacibacter rhizosphaerae</name>
    <dbReference type="NCBI Taxonomy" id="2691582"/>
    <lineage>
        <taxon>Bacteria</taxon>
        <taxon>Pseudomonadati</taxon>
        <taxon>Pseudomonadota</taxon>
        <taxon>Alphaproteobacteria</taxon>
        <taxon>Sphingomonadales</taxon>
        <taxon>Erythrobacteraceae</taxon>
        <taxon>Aurantiacibacter</taxon>
    </lineage>
</organism>
<protein>
    <recommendedName>
        <fullName evidence="4">Lipocalin-like domain-containing protein</fullName>
    </recommendedName>
</protein>
<gene>
    <name evidence="2" type="ORF">GRF63_15845</name>
</gene>
<evidence type="ECO:0008006" key="4">
    <source>
        <dbReference type="Google" id="ProtNLM"/>
    </source>
</evidence>
<evidence type="ECO:0000313" key="3">
    <source>
        <dbReference type="Proteomes" id="UP000461409"/>
    </source>
</evidence>
<evidence type="ECO:0000313" key="2">
    <source>
        <dbReference type="EMBL" id="MWV29374.1"/>
    </source>
</evidence>
<feature type="chain" id="PRO_5032295961" description="Lipocalin-like domain-containing protein" evidence="1">
    <location>
        <begin position="20"/>
        <end position="271"/>
    </location>
</feature>
<sequence length="271" mass="28763">MKKMMTALAAIALPMGLVACGDADDTDVTAEAPASDGTISGEWMADVDSAQFENDNRDYVLSNGTFSCNSCNPPYEVTANGEWQTVDRPGVDSMMVEQVDDNTVRAAFRYGDKDLGSSTWTVSDDGQTLTSEFNDTSGDEAVTGSETFTRTADGPDGSHAMSGQWAFSDIGDMSDAGLRFSYNVEGDQFTSSGNGSSYTATLGGDPVPVEGSNSNVMVAVEQTGDNSYRETYSRDGEALSVVEVSVDGDTLSAVSTDQRDDSVLRYTAQRQ</sequence>
<dbReference type="RefSeq" id="WP_160487038.1">
    <property type="nucleotide sequence ID" value="NZ_WUBR01000004.1"/>
</dbReference>
<comment type="caution">
    <text evidence="2">The sequence shown here is derived from an EMBL/GenBank/DDBJ whole genome shotgun (WGS) entry which is preliminary data.</text>
</comment>
<keyword evidence="3" id="KW-1185">Reference proteome</keyword>